<keyword evidence="1" id="KW-0472">Membrane</keyword>
<protein>
    <submittedName>
        <fullName evidence="2">Uncharacterized protein</fullName>
    </submittedName>
</protein>
<evidence type="ECO:0000313" key="3">
    <source>
        <dbReference type="Proteomes" id="UP001444071"/>
    </source>
</evidence>
<feature type="transmembrane region" description="Helical" evidence="1">
    <location>
        <begin position="56"/>
        <end position="76"/>
    </location>
</feature>
<dbReference type="EMBL" id="JAHRIM010090595">
    <property type="protein sequence ID" value="MEQ2276959.1"/>
    <property type="molecule type" value="Genomic_DNA"/>
</dbReference>
<keyword evidence="3" id="KW-1185">Reference proteome</keyword>
<evidence type="ECO:0000313" key="2">
    <source>
        <dbReference type="EMBL" id="MEQ2276959.1"/>
    </source>
</evidence>
<sequence length="108" mass="11832">MCSIFSLSSLPVPSFPFCPSFVVSILLFLAVLPLYPTFILLSFLHLNFLCSTSLTSVLPCAIPLLPFLLSSFLFVPCALPSFLLSCLPSLVFPFLFPCVLLPCLIFPP</sequence>
<comment type="caution">
    <text evidence="2">The sequence shown here is derived from an EMBL/GenBank/DDBJ whole genome shotgun (WGS) entry which is preliminary data.</text>
</comment>
<proteinExistence type="predicted"/>
<keyword evidence="1" id="KW-0812">Transmembrane</keyword>
<reference evidence="2 3" key="1">
    <citation type="submission" date="2021-06" db="EMBL/GenBank/DDBJ databases">
        <authorList>
            <person name="Palmer J.M."/>
        </authorList>
    </citation>
    <scope>NUCLEOTIDE SEQUENCE [LARGE SCALE GENOMIC DNA]</scope>
    <source>
        <strain evidence="2 3">XR_2019</strain>
        <tissue evidence="2">Muscle</tissue>
    </source>
</reference>
<evidence type="ECO:0000256" key="1">
    <source>
        <dbReference type="SAM" id="Phobius"/>
    </source>
</evidence>
<name>A0ABV0X6K6_9TELE</name>
<feature type="transmembrane region" description="Helical" evidence="1">
    <location>
        <begin position="82"/>
        <end position="106"/>
    </location>
</feature>
<organism evidence="2 3">
    <name type="scientific">Xenotaenia resolanae</name>
    <dbReference type="NCBI Taxonomy" id="208358"/>
    <lineage>
        <taxon>Eukaryota</taxon>
        <taxon>Metazoa</taxon>
        <taxon>Chordata</taxon>
        <taxon>Craniata</taxon>
        <taxon>Vertebrata</taxon>
        <taxon>Euteleostomi</taxon>
        <taxon>Actinopterygii</taxon>
        <taxon>Neopterygii</taxon>
        <taxon>Teleostei</taxon>
        <taxon>Neoteleostei</taxon>
        <taxon>Acanthomorphata</taxon>
        <taxon>Ovalentaria</taxon>
        <taxon>Atherinomorphae</taxon>
        <taxon>Cyprinodontiformes</taxon>
        <taxon>Goodeidae</taxon>
        <taxon>Xenotaenia</taxon>
    </lineage>
</organism>
<dbReference type="Proteomes" id="UP001444071">
    <property type="component" value="Unassembled WGS sequence"/>
</dbReference>
<keyword evidence="1" id="KW-1133">Transmembrane helix</keyword>
<accession>A0ABV0X6K6</accession>
<feature type="transmembrane region" description="Helical" evidence="1">
    <location>
        <begin position="20"/>
        <end position="44"/>
    </location>
</feature>
<gene>
    <name evidence="2" type="ORF">XENORESO_015771</name>
</gene>